<organism evidence="1 2">
    <name type="scientific">Paraburkholderia pallida</name>
    <dbReference type="NCBI Taxonomy" id="2547399"/>
    <lineage>
        <taxon>Bacteria</taxon>
        <taxon>Pseudomonadati</taxon>
        <taxon>Pseudomonadota</taxon>
        <taxon>Betaproteobacteria</taxon>
        <taxon>Burkholderiales</taxon>
        <taxon>Burkholderiaceae</taxon>
        <taxon>Paraburkholderia</taxon>
    </lineage>
</organism>
<sequence>MLTVAALAGCAAQCPPPPAPRIVDTSCSWVKPMTASSSDTPDTKREVIAYELARQKNCPKEPQ</sequence>
<accession>A0A4P7D0N9</accession>
<name>A0A4P7D0N9_9BURK</name>
<dbReference type="KEGG" id="ppai:E1956_18855"/>
<keyword evidence="2" id="KW-1185">Reference proteome</keyword>
<gene>
    <name evidence="1" type="ORF">E1956_18855</name>
</gene>
<proteinExistence type="predicted"/>
<dbReference type="EMBL" id="CP038149">
    <property type="protein sequence ID" value="QBR00697.1"/>
    <property type="molecule type" value="Genomic_DNA"/>
</dbReference>
<protein>
    <recommendedName>
        <fullName evidence="3">Entry exclusion lipoprotein TrbK</fullName>
    </recommendedName>
</protein>
<evidence type="ECO:0000313" key="2">
    <source>
        <dbReference type="Proteomes" id="UP000295727"/>
    </source>
</evidence>
<dbReference type="AlphaFoldDB" id="A0A4P7D0N9"/>
<evidence type="ECO:0008006" key="3">
    <source>
        <dbReference type="Google" id="ProtNLM"/>
    </source>
</evidence>
<reference evidence="1 2" key="1">
    <citation type="submission" date="2019-03" db="EMBL/GenBank/DDBJ databases">
        <title>Paraburkholderia sp. 7MH5, isolated from subtropical forest soil.</title>
        <authorList>
            <person name="Gao Z.-H."/>
            <person name="Qiu L.-H."/>
        </authorList>
    </citation>
    <scope>NUCLEOTIDE SEQUENCE [LARGE SCALE GENOMIC DNA]</scope>
    <source>
        <strain evidence="1 2">7MH5</strain>
    </source>
</reference>
<evidence type="ECO:0000313" key="1">
    <source>
        <dbReference type="EMBL" id="QBR00697.1"/>
    </source>
</evidence>
<dbReference type="OrthoDB" id="8690302at2"/>
<dbReference type="Proteomes" id="UP000295727">
    <property type="component" value="Chromosome 2"/>
</dbReference>